<dbReference type="Gene3D" id="2.60.40.3620">
    <property type="match status" value="2"/>
</dbReference>
<dbReference type="InterPro" id="IPR032187">
    <property type="entry name" value="SusF/SusE-like_C"/>
</dbReference>
<feature type="domain" description="SusE outer membrane protein" evidence="1">
    <location>
        <begin position="2"/>
        <end position="57"/>
    </location>
</feature>
<accession>A0A644V1Q0</accession>
<dbReference type="EMBL" id="VSSQ01000202">
    <property type="protein sequence ID" value="MPL85260.1"/>
    <property type="molecule type" value="Genomic_DNA"/>
</dbReference>
<proteinExistence type="predicted"/>
<dbReference type="InterPro" id="IPR025970">
    <property type="entry name" value="SusE"/>
</dbReference>
<organism evidence="3">
    <name type="scientific">bioreactor metagenome</name>
    <dbReference type="NCBI Taxonomy" id="1076179"/>
    <lineage>
        <taxon>unclassified sequences</taxon>
        <taxon>metagenomes</taxon>
        <taxon>ecological metagenomes</taxon>
    </lineage>
</organism>
<dbReference type="Pfam" id="PF14292">
    <property type="entry name" value="SusE"/>
    <property type="match status" value="1"/>
</dbReference>
<evidence type="ECO:0000259" key="2">
    <source>
        <dbReference type="Pfam" id="PF16411"/>
    </source>
</evidence>
<feature type="domain" description="Outer membrane protein SusF/SusE-like C-terminal" evidence="2">
    <location>
        <begin position="196"/>
        <end position="280"/>
    </location>
</feature>
<name>A0A644V1Q0_9ZZZZ</name>
<dbReference type="Pfam" id="PF16411">
    <property type="entry name" value="SusF_SusE"/>
    <property type="match status" value="1"/>
</dbReference>
<evidence type="ECO:0000313" key="3">
    <source>
        <dbReference type="EMBL" id="MPL85260.1"/>
    </source>
</evidence>
<protein>
    <submittedName>
        <fullName evidence="3">Uncharacterized protein</fullName>
    </submittedName>
</protein>
<reference evidence="3" key="1">
    <citation type="submission" date="2019-08" db="EMBL/GenBank/DDBJ databases">
        <authorList>
            <person name="Kucharzyk K."/>
            <person name="Murdoch R.W."/>
            <person name="Higgins S."/>
            <person name="Loffler F."/>
        </authorList>
    </citation>
    <scope>NUCLEOTIDE SEQUENCE</scope>
</reference>
<sequence>MNYVVEIALEGTNFSKLRVIGSVTTNKLVVKQQELQSAAEKLGVILGSKTNIEMRVKSQIADQLDPIISNVVKFSLTTFKPAEKVYPKVWIVGDYCGWNHSKSQFLYDINEDGQYFEGWIAFNGKAQNGFKITYTGGWNGDDIGSNDATVVNNKIKVEPGSDIKLFDGKIMYLKLDNRDKNNRTLERVKTISRIGLIGSATPNDWNSPDTELVFNENTNKFEATVTLKDGEIKFRVDNDWGLNWGKFDPSEGKNPDQLKPGGANIQVSAGKYKISFNLNKVVPTYELISVE</sequence>
<comment type="caution">
    <text evidence="3">The sequence shown here is derived from an EMBL/GenBank/DDBJ whole genome shotgun (WGS) entry which is preliminary data.</text>
</comment>
<dbReference type="AlphaFoldDB" id="A0A644V1Q0"/>
<evidence type="ECO:0000259" key="1">
    <source>
        <dbReference type="Pfam" id="PF14292"/>
    </source>
</evidence>
<dbReference type="CDD" id="cd12956">
    <property type="entry name" value="CBM_SusE-F_like"/>
    <property type="match status" value="1"/>
</dbReference>
<gene>
    <name evidence="3" type="ORF">SDC9_31228</name>
</gene>